<dbReference type="SUPFAM" id="SSF56112">
    <property type="entry name" value="Protein kinase-like (PK-like)"/>
    <property type="match status" value="1"/>
</dbReference>
<organism evidence="2 3">
    <name type="scientific">Dryococelus australis</name>
    <dbReference type="NCBI Taxonomy" id="614101"/>
    <lineage>
        <taxon>Eukaryota</taxon>
        <taxon>Metazoa</taxon>
        <taxon>Ecdysozoa</taxon>
        <taxon>Arthropoda</taxon>
        <taxon>Hexapoda</taxon>
        <taxon>Insecta</taxon>
        <taxon>Pterygota</taxon>
        <taxon>Neoptera</taxon>
        <taxon>Polyneoptera</taxon>
        <taxon>Phasmatodea</taxon>
        <taxon>Verophasmatodea</taxon>
        <taxon>Anareolatae</taxon>
        <taxon>Phasmatidae</taxon>
        <taxon>Eurycanthinae</taxon>
        <taxon>Dryococelus</taxon>
    </lineage>
</organism>
<dbReference type="Pfam" id="PF02958">
    <property type="entry name" value="EcKL"/>
    <property type="match status" value="1"/>
</dbReference>
<feature type="domain" description="CHK kinase-like" evidence="1">
    <location>
        <begin position="134"/>
        <end position="330"/>
    </location>
</feature>
<keyword evidence="3" id="KW-1185">Reference proteome</keyword>
<proteinExistence type="predicted"/>
<dbReference type="PANTHER" id="PTHR11012">
    <property type="entry name" value="PROTEIN KINASE-LIKE DOMAIN-CONTAINING"/>
    <property type="match status" value="1"/>
</dbReference>
<evidence type="ECO:0000313" key="2">
    <source>
        <dbReference type="EMBL" id="KAJ8874304.1"/>
    </source>
</evidence>
<dbReference type="InterPro" id="IPR015897">
    <property type="entry name" value="CHK_kinase-like"/>
</dbReference>
<dbReference type="EMBL" id="JARBHB010000010">
    <property type="protein sequence ID" value="KAJ8874304.1"/>
    <property type="molecule type" value="Genomic_DNA"/>
</dbReference>
<sequence>MANEEKRVLTARDIGQLLGKKVAKLVTRKLTAPGDNYGSVMLSVDATLDSGSKMALVAKMFPLDEMAQRIFQNPKSMKKEIGVYQVISPEYHKIQEEQSVPPSRRLHAFCSCPGARLTLGNYDEEQLADENSVLLLENLKEQGYRTGDRISGLDLKHTEFVLERLARFHATAVAIKQKKPLVFRNKLLKILTPFKLVEGTKEDDVKNNEKFIEKLRTIPACYRNVEALSELFMDQIEFTHSDKFLPIREPYATFMHFDFWTNNMMFKYKSEVDEEPVDFKIVDFQVSQYGSPVPDLMLFLFTSTQKGIVPEHIDRFLELYHNNFLEWLKTLGCETKMFSYTSFLKEVKIAAPVTLPQIVYMLMPITFNKEQIEKFGEGFAKEGGQPLEFNGVYITKISEALDTYVEKGWL</sequence>
<gene>
    <name evidence="2" type="ORF">PR048_025150</name>
</gene>
<dbReference type="InterPro" id="IPR011009">
    <property type="entry name" value="Kinase-like_dom_sf"/>
</dbReference>
<dbReference type="InterPro" id="IPR004119">
    <property type="entry name" value="EcKL"/>
</dbReference>
<evidence type="ECO:0000313" key="3">
    <source>
        <dbReference type="Proteomes" id="UP001159363"/>
    </source>
</evidence>
<evidence type="ECO:0000259" key="1">
    <source>
        <dbReference type="SMART" id="SM00587"/>
    </source>
</evidence>
<accession>A0ABQ9GQN0</accession>
<dbReference type="Proteomes" id="UP001159363">
    <property type="component" value="Chromosome 9"/>
</dbReference>
<dbReference type="Gene3D" id="3.90.1200.10">
    <property type="match status" value="1"/>
</dbReference>
<name>A0ABQ9GQN0_9NEOP</name>
<reference evidence="2 3" key="1">
    <citation type="submission" date="2023-02" db="EMBL/GenBank/DDBJ databases">
        <title>LHISI_Scaffold_Assembly.</title>
        <authorList>
            <person name="Stuart O.P."/>
            <person name="Cleave R."/>
            <person name="Magrath M.J.L."/>
            <person name="Mikheyev A.S."/>
        </authorList>
    </citation>
    <scope>NUCLEOTIDE SEQUENCE [LARGE SCALE GENOMIC DNA]</scope>
    <source>
        <strain evidence="2">Daus_M_001</strain>
        <tissue evidence="2">Leg muscle</tissue>
    </source>
</reference>
<comment type="caution">
    <text evidence="2">The sequence shown here is derived from an EMBL/GenBank/DDBJ whole genome shotgun (WGS) entry which is preliminary data.</text>
</comment>
<dbReference type="PANTHER" id="PTHR11012:SF55">
    <property type="entry name" value="BHLH DOMAIN-CONTAINING PROTEIN"/>
    <property type="match status" value="1"/>
</dbReference>
<protein>
    <recommendedName>
        <fullName evidence="1">CHK kinase-like domain-containing protein</fullName>
    </recommendedName>
</protein>
<dbReference type="SMART" id="SM00587">
    <property type="entry name" value="CHK"/>
    <property type="match status" value="1"/>
</dbReference>